<keyword evidence="2" id="KW-0143">Chaperone</keyword>
<dbReference type="InterPro" id="IPR002777">
    <property type="entry name" value="PFD_beta-like"/>
</dbReference>
<dbReference type="SUPFAM" id="SSF46579">
    <property type="entry name" value="Prefoldin"/>
    <property type="match status" value="1"/>
</dbReference>
<dbReference type="Proteomes" id="UP000789572">
    <property type="component" value="Unassembled WGS sequence"/>
</dbReference>
<proteinExistence type="inferred from homology"/>
<protein>
    <submittedName>
        <fullName evidence="3">6944_t:CDS:1</fullName>
    </submittedName>
</protein>
<dbReference type="GO" id="GO:0016272">
    <property type="term" value="C:prefoldin complex"/>
    <property type="evidence" value="ECO:0007669"/>
    <property type="project" value="InterPro"/>
</dbReference>
<evidence type="ECO:0000313" key="3">
    <source>
        <dbReference type="EMBL" id="CAG8467459.1"/>
    </source>
</evidence>
<organism evidence="3 4">
    <name type="scientific">Paraglomus occultum</name>
    <dbReference type="NCBI Taxonomy" id="144539"/>
    <lineage>
        <taxon>Eukaryota</taxon>
        <taxon>Fungi</taxon>
        <taxon>Fungi incertae sedis</taxon>
        <taxon>Mucoromycota</taxon>
        <taxon>Glomeromycotina</taxon>
        <taxon>Glomeromycetes</taxon>
        <taxon>Paraglomerales</taxon>
        <taxon>Paraglomeraceae</taxon>
        <taxon>Paraglomus</taxon>
    </lineage>
</organism>
<dbReference type="GO" id="GO:0051082">
    <property type="term" value="F:unfolded protein binding"/>
    <property type="evidence" value="ECO:0007669"/>
    <property type="project" value="InterPro"/>
</dbReference>
<dbReference type="CDD" id="cd23163">
    <property type="entry name" value="Prefoldin_2"/>
    <property type="match status" value="1"/>
</dbReference>
<dbReference type="OrthoDB" id="29646at2759"/>
<evidence type="ECO:0000256" key="1">
    <source>
        <dbReference type="ARBA" id="ARBA00008045"/>
    </source>
</evidence>
<dbReference type="PANTHER" id="PTHR13303">
    <property type="entry name" value="PREFOLDIN SUBUNIT 2"/>
    <property type="match status" value="1"/>
</dbReference>
<gene>
    <name evidence="3" type="ORF">POCULU_LOCUS869</name>
</gene>
<dbReference type="FunFam" id="1.10.287.370:FF:000002">
    <property type="entry name" value="Prefoldin subunit 2"/>
    <property type="match status" value="1"/>
</dbReference>
<dbReference type="Pfam" id="PF01920">
    <property type="entry name" value="Prefoldin_2"/>
    <property type="match status" value="1"/>
</dbReference>
<comment type="caution">
    <text evidence="3">The sequence shown here is derived from an EMBL/GenBank/DDBJ whole genome shotgun (WGS) entry which is preliminary data.</text>
</comment>
<accession>A0A9N8VV47</accession>
<dbReference type="InterPro" id="IPR009053">
    <property type="entry name" value="Prefoldin"/>
</dbReference>
<comment type="similarity">
    <text evidence="1">Belongs to the prefoldin subunit beta family.</text>
</comment>
<sequence length="116" mass="13195">MSSSKKLSDQELTAKFNSMKSDLHNLAQKIGELEGETEEHKAVIETLSPLNGDRKCFRLVGGVLVERTVKDVLPALKTNQEGIKRVMDQLIKTYKEKEDEFAAFQKEYNIKLVPRT</sequence>
<name>A0A9N8VV47_9GLOM</name>
<dbReference type="EMBL" id="CAJVPJ010000053">
    <property type="protein sequence ID" value="CAG8467459.1"/>
    <property type="molecule type" value="Genomic_DNA"/>
</dbReference>
<evidence type="ECO:0000313" key="4">
    <source>
        <dbReference type="Proteomes" id="UP000789572"/>
    </source>
</evidence>
<dbReference type="AlphaFoldDB" id="A0A9N8VV47"/>
<dbReference type="Gene3D" id="1.10.287.370">
    <property type="match status" value="1"/>
</dbReference>
<reference evidence="3" key="1">
    <citation type="submission" date="2021-06" db="EMBL/GenBank/DDBJ databases">
        <authorList>
            <person name="Kallberg Y."/>
            <person name="Tangrot J."/>
            <person name="Rosling A."/>
        </authorList>
    </citation>
    <scope>NUCLEOTIDE SEQUENCE</scope>
    <source>
        <strain evidence="3">IA702</strain>
    </source>
</reference>
<keyword evidence="4" id="KW-1185">Reference proteome</keyword>
<dbReference type="InterPro" id="IPR027235">
    <property type="entry name" value="PFD2"/>
</dbReference>
<dbReference type="GO" id="GO:0006457">
    <property type="term" value="P:protein folding"/>
    <property type="evidence" value="ECO:0007669"/>
    <property type="project" value="InterPro"/>
</dbReference>
<evidence type="ECO:0000256" key="2">
    <source>
        <dbReference type="ARBA" id="ARBA00023186"/>
    </source>
</evidence>